<name>A0A8H6M432_9AGAR</name>
<dbReference type="Proteomes" id="UP000521943">
    <property type="component" value="Unassembled WGS sequence"/>
</dbReference>
<gene>
    <name evidence="2" type="ORF">DFP72DRAFT_1127522</name>
</gene>
<keyword evidence="3" id="KW-1185">Reference proteome</keyword>
<organism evidence="2 3">
    <name type="scientific">Ephemerocybe angulata</name>
    <dbReference type="NCBI Taxonomy" id="980116"/>
    <lineage>
        <taxon>Eukaryota</taxon>
        <taxon>Fungi</taxon>
        <taxon>Dikarya</taxon>
        <taxon>Basidiomycota</taxon>
        <taxon>Agaricomycotina</taxon>
        <taxon>Agaricomycetes</taxon>
        <taxon>Agaricomycetidae</taxon>
        <taxon>Agaricales</taxon>
        <taxon>Agaricineae</taxon>
        <taxon>Psathyrellaceae</taxon>
        <taxon>Ephemerocybe</taxon>
    </lineage>
</organism>
<keyword evidence="1" id="KW-0732">Signal</keyword>
<reference evidence="2 3" key="1">
    <citation type="submission" date="2020-07" db="EMBL/GenBank/DDBJ databases">
        <title>Comparative genomics of pyrophilous fungi reveals a link between fire events and developmental genes.</title>
        <authorList>
            <consortium name="DOE Joint Genome Institute"/>
            <person name="Steindorff A.S."/>
            <person name="Carver A."/>
            <person name="Calhoun S."/>
            <person name="Stillman K."/>
            <person name="Liu H."/>
            <person name="Lipzen A."/>
            <person name="Pangilinan J."/>
            <person name="Labutti K."/>
            <person name="Bruns T.D."/>
            <person name="Grigoriev I.V."/>
        </authorList>
    </citation>
    <scope>NUCLEOTIDE SEQUENCE [LARGE SCALE GENOMIC DNA]</scope>
    <source>
        <strain evidence="2 3">CBS 144469</strain>
    </source>
</reference>
<dbReference type="EMBL" id="JACGCI010000037">
    <property type="protein sequence ID" value="KAF6753860.1"/>
    <property type="molecule type" value="Genomic_DNA"/>
</dbReference>
<sequence length="274" mass="30431">MKFAFAPILALLLCISTATAFVDYDEVDGRSLVDDLTVRGEAVSVPFQPSLRAFLEDAVTVHRRAIESINELEARDSVSLMVAVRYGAAAAKIRAPTDESQFRRTAPLTEVVKHFTGRLKLDTRKAPFKLLLDGKEVDLSKRLDQRRWTGTSFATCHIEIELPHFIDPGYLYIYTTLQKIRQAAGIDLKAIQDWVVQRSQALSIAGCPTGMGIIWDTNVNLRKGGQDSVEIRLDCFDGIISRSPGRCNFAIPASSHHLLNDKQDHSPAGFVCMN</sequence>
<evidence type="ECO:0000313" key="3">
    <source>
        <dbReference type="Proteomes" id="UP000521943"/>
    </source>
</evidence>
<evidence type="ECO:0000256" key="1">
    <source>
        <dbReference type="SAM" id="SignalP"/>
    </source>
</evidence>
<accession>A0A8H6M432</accession>
<protein>
    <submittedName>
        <fullName evidence="2">Uncharacterized protein</fullName>
    </submittedName>
</protein>
<feature type="chain" id="PRO_5034964895" evidence="1">
    <location>
        <begin position="21"/>
        <end position="274"/>
    </location>
</feature>
<comment type="caution">
    <text evidence="2">The sequence shown here is derived from an EMBL/GenBank/DDBJ whole genome shotgun (WGS) entry which is preliminary data.</text>
</comment>
<dbReference type="AlphaFoldDB" id="A0A8H6M432"/>
<evidence type="ECO:0000313" key="2">
    <source>
        <dbReference type="EMBL" id="KAF6753860.1"/>
    </source>
</evidence>
<proteinExistence type="predicted"/>
<feature type="signal peptide" evidence="1">
    <location>
        <begin position="1"/>
        <end position="20"/>
    </location>
</feature>